<dbReference type="EMBL" id="FIGG01000002">
    <property type="protein sequence ID" value="CYU49330.1"/>
    <property type="molecule type" value="Genomic_DNA"/>
</dbReference>
<feature type="transmembrane region" description="Helical" evidence="1">
    <location>
        <begin position="329"/>
        <end position="349"/>
    </location>
</feature>
<dbReference type="InterPro" id="IPR021697">
    <property type="entry name" value="DUF3278"/>
</dbReference>
<feature type="transmembrane region" description="Helical" evidence="1">
    <location>
        <begin position="246"/>
        <end position="268"/>
    </location>
</feature>
<sequence>MKKETFQDKLIKRFYGIAGPLDEFRQKEAFRLGNTCFILLFWGTMALTLLALALSKRYPEVVAYGYPVTLLLAYLSASTYIMFKLRHSQLDSLDVEELTTKEQKKFKGASIKFALYFTCGMYIWNTGFDAWMEGLNPLDHLFDLRKFLAACLVGVFMGIYIEITLRKRMKKAEKLTVSSAIAKEEPKWIKNMIKRFYGIRGPLDEYRRAEADAIGGQAFIYYFYFLALGNAIAYVLAYRYPLEVATYYPVIIAFFSIILIGIVNMRTLHADLSQYDVDELSPEEKQGQTLNPLVLGLGVALLSSLFAGLADLFSLQLPLLASIFHVKSLLFGGMMGLFASLALSALAYLQKLEADTTKKK</sequence>
<evidence type="ECO:0000256" key="1">
    <source>
        <dbReference type="SAM" id="Phobius"/>
    </source>
</evidence>
<dbReference type="Proteomes" id="UP000072530">
    <property type="component" value="Unassembled WGS sequence"/>
</dbReference>
<protein>
    <submittedName>
        <fullName evidence="2">Membrane protein</fullName>
    </submittedName>
</protein>
<keyword evidence="1" id="KW-0472">Membrane</keyword>
<accession>A0A0Z8DTK0</accession>
<feature type="transmembrane region" description="Helical" evidence="1">
    <location>
        <begin position="218"/>
        <end position="240"/>
    </location>
</feature>
<proteinExistence type="predicted"/>
<reference evidence="2 3" key="1">
    <citation type="submission" date="2016-02" db="EMBL/GenBank/DDBJ databases">
        <authorList>
            <consortium name="Pathogen Informatics"/>
        </authorList>
    </citation>
    <scope>NUCLEOTIDE SEQUENCE [LARGE SCALE GENOMIC DNA]</scope>
    <source>
        <strain evidence="2 3">LSS31</strain>
    </source>
</reference>
<keyword evidence="1" id="KW-0812">Transmembrane</keyword>
<keyword evidence="1" id="KW-1133">Transmembrane helix</keyword>
<evidence type="ECO:0000313" key="2">
    <source>
        <dbReference type="EMBL" id="CYU49330.1"/>
    </source>
</evidence>
<dbReference type="AlphaFoldDB" id="A0A0Z8DTK0"/>
<evidence type="ECO:0000313" key="3">
    <source>
        <dbReference type="Proteomes" id="UP000072530"/>
    </source>
</evidence>
<feature type="transmembrane region" description="Helical" evidence="1">
    <location>
        <begin position="289"/>
        <end position="309"/>
    </location>
</feature>
<organism evidence="2 3">
    <name type="scientific">Streptococcus suis</name>
    <dbReference type="NCBI Taxonomy" id="1307"/>
    <lineage>
        <taxon>Bacteria</taxon>
        <taxon>Bacillati</taxon>
        <taxon>Bacillota</taxon>
        <taxon>Bacilli</taxon>
        <taxon>Lactobacillales</taxon>
        <taxon>Streptococcaceae</taxon>
        <taxon>Streptococcus</taxon>
    </lineage>
</organism>
<dbReference type="RefSeq" id="WP_044669742.1">
    <property type="nucleotide sequence ID" value="NZ_CEDJ01000009.1"/>
</dbReference>
<feature type="transmembrane region" description="Helical" evidence="1">
    <location>
        <begin position="147"/>
        <end position="165"/>
    </location>
</feature>
<feature type="transmembrane region" description="Helical" evidence="1">
    <location>
        <begin position="61"/>
        <end position="83"/>
    </location>
</feature>
<feature type="transmembrane region" description="Helical" evidence="1">
    <location>
        <begin position="35"/>
        <end position="55"/>
    </location>
</feature>
<name>A0A0Z8DTK0_STRSU</name>
<gene>
    <name evidence="2" type="ORF">ERS132393_00752</name>
</gene>
<feature type="transmembrane region" description="Helical" evidence="1">
    <location>
        <begin position="109"/>
        <end position="127"/>
    </location>
</feature>
<dbReference type="Pfam" id="PF11683">
    <property type="entry name" value="DUF3278"/>
    <property type="match status" value="2"/>
</dbReference>